<dbReference type="AlphaFoldDB" id="A0A6A6X731"/>
<evidence type="ECO:0000313" key="3">
    <source>
        <dbReference type="Proteomes" id="UP000799757"/>
    </source>
</evidence>
<evidence type="ECO:0000256" key="1">
    <source>
        <dbReference type="SAM" id="MobiDB-lite"/>
    </source>
</evidence>
<name>A0A6A6X731_9PLEO</name>
<keyword evidence="3" id="KW-1185">Reference proteome</keyword>
<evidence type="ECO:0000313" key="2">
    <source>
        <dbReference type="EMBL" id="KAF2791974.1"/>
    </source>
</evidence>
<reference evidence="2" key="1">
    <citation type="journal article" date="2020" name="Stud. Mycol.">
        <title>101 Dothideomycetes genomes: a test case for predicting lifestyles and emergence of pathogens.</title>
        <authorList>
            <person name="Haridas S."/>
            <person name="Albert R."/>
            <person name="Binder M."/>
            <person name="Bloem J."/>
            <person name="Labutti K."/>
            <person name="Salamov A."/>
            <person name="Andreopoulos B."/>
            <person name="Baker S."/>
            <person name="Barry K."/>
            <person name="Bills G."/>
            <person name="Bluhm B."/>
            <person name="Cannon C."/>
            <person name="Castanera R."/>
            <person name="Culley D."/>
            <person name="Daum C."/>
            <person name="Ezra D."/>
            <person name="Gonzalez J."/>
            <person name="Henrissat B."/>
            <person name="Kuo A."/>
            <person name="Liang C."/>
            <person name="Lipzen A."/>
            <person name="Lutzoni F."/>
            <person name="Magnuson J."/>
            <person name="Mondo S."/>
            <person name="Nolan M."/>
            <person name="Ohm R."/>
            <person name="Pangilinan J."/>
            <person name="Park H.-J."/>
            <person name="Ramirez L."/>
            <person name="Alfaro M."/>
            <person name="Sun H."/>
            <person name="Tritt A."/>
            <person name="Yoshinaga Y."/>
            <person name="Zwiers L.-H."/>
            <person name="Turgeon B."/>
            <person name="Goodwin S."/>
            <person name="Spatafora J."/>
            <person name="Crous P."/>
            <person name="Grigoriev I."/>
        </authorList>
    </citation>
    <scope>NUCLEOTIDE SEQUENCE</scope>
    <source>
        <strain evidence="2">CBS 109.77</strain>
    </source>
</reference>
<gene>
    <name evidence="2" type="ORF">K505DRAFT_376376</name>
</gene>
<accession>A0A6A6X731</accession>
<feature type="region of interest" description="Disordered" evidence="1">
    <location>
        <begin position="257"/>
        <end position="313"/>
    </location>
</feature>
<organism evidence="2 3">
    <name type="scientific">Melanomma pulvis-pyrius CBS 109.77</name>
    <dbReference type="NCBI Taxonomy" id="1314802"/>
    <lineage>
        <taxon>Eukaryota</taxon>
        <taxon>Fungi</taxon>
        <taxon>Dikarya</taxon>
        <taxon>Ascomycota</taxon>
        <taxon>Pezizomycotina</taxon>
        <taxon>Dothideomycetes</taxon>
        <taxon>Pleosporomycetidae</taxon>
        <taxon>Pleosporales</taxon>
        <taxon>Melanommataceae</taxon>
        <taxon>Melanomma</taxon>
    </lineage>
</organism>
<dbReference type="InterPro" id="IPR025204">
    <property type="entry name" value="CENP-L"/>
</dbReference>
<proteinExistence type="predicted"/>
<dbReference type="EMBL" id="MU001992">
    <property type="protein sequence ID" value="KAF2791974.1"/>
    <property type="molecule type" value="Genomic_DNA"/>
</dbReference>
<dbReference type="Pfam" id="PF13092">
    <property type="entry name" value="CENP-L"/>
    <property type="match status" value="1"/>
</dbReference>
<sequence length="313" mass="34173">MADAPPYPLYNRTYHLYRLSPRMLGLIATDIGLEYEKQSYNALLLRDPGVTSSPDGFTSLPLLLVKMLGPIRDIFVNYLRTTFDAHVAPLRLPSPIITSSLETYLKHLSAPSSTQSMPQFVRQLHIQLSYPASTMLVKHVDITVAGANVPGFVGRGKLHNKNTGKPFMAALTRYLSQHLALDLSHSKAQISRISCNSFSLGTERLKLAAPDILADTSFSNEAGASQDTSASQLAVQKFYTSLVREAAGSGKFLSEDLAKDRRDETPSSTASARPGRRKRAISNAAVGNDNKKKAKARGKENGSRVNGDEAVLW</sequence>
<protein>
    <submittedName>
        <fullName evidence="2">Uncharacterized protein</fullName>
    </submittedName>
</protein>
<dbReference type="OrthoDB" id="8864979at2759"/>
<dbReference type="Proteomes" id="UP000799757">
    <property type="component" value="Unassembled WGS sequence"/>
</dbReference>